<keyword evidence="2" id="KW-1003">Cell membrane</keyword>
<dbReference type="SUPFAM" id="SSF109998">
    <property type="entry name" value="Triger factor/SurA peptide-binding domain-like"/>
    <property type="match status" value="1"/>
</dbReference>
<keyword evidence="3" id="KW-0997">Cell inner membrane</keyword>
<dbReference type="Proteomes" id="UP000235861">
    <property type="component" value="Unassembled WGS sequence"/>
</dbReference>
<dbReference type="InterPro" id="IPR000297">
    <property type="entry name" value="PPIase_PpiC"/>
</dbReference>
<evidence type="ECO:0000256" key="5">
    <source>
        <dbReference type="ARBA" id="ARBA00022989"/>
    </source>
</evidence>
<dbReference type="PANTHER" id="PTHR47529:SF1">
    <property type="entry name" value="PERIPLASMIC CHAPERONE PPID"/>
    <property type="match status" value="1"/>
</dbReference>
<keyword evidence="6 12" id="KW-0472">Membrane</keyword>
<name>A0A2H9U7T7_9GAMM</name>
<dbReference type="NCBIfam" id="NF008054">
    <property type="entry name" value="PRK10788.1"/>
    <property type="match status" value="1"/>
</dbReference>
<comment type="similarity">
    <text evidence="8">Belongs to the PpiD chaperone family.</text>
</comment>
<dbReference type="Gene3D" id="3.10.50.40">
    <property type="match status" value="1"/>
</dbReference>
<reference evidence="14 15" key="1">
    <citation type="submission" date="2017-11" db="EMBL/GenBank/DDBJ databases">
        <title>Draft genome sequence of environmental isolate Aeromonas cavernicola sp. nov. MDC 2508.</title>
        <authorList>
            <person name="Colston S.M."/>
            <person name="Navarro A."/>
            <person name="Martinez-Murcia A.J."/>
            <person name="Graf J."/>
        </authorList>
    </citation>
    <scope>NUCLEOTIDE SEQUENCE [LARGE SCALE GENOMIC DNA]</scope>
    <source>
        <strain evidence="14 15">MDC 2508</strain>
    </source>
</reference>
<evidence type="ECO:0000256" key="3">
    <source>
        <dbReference type="ARBA" id="ARBA00022519"/>
    </source>
</evidence>
<keyword evidence="7" id="KW-0143">Chaperone</keyword>
<keyword evidence="5 12" id="KW-1133">Transmembrane helix</keyword>
<dbReference type="Pfam" id="PF13616">
    <property type="entry name" value="Rotamase_3"/>
    <property type="match status" value="1"/>
</dbReference>
<dbReference type="InterPro" id="IPR046357">
    <property type="entry name" value="PPIase_dom_sf"/>
</dbReference>
<evidence type="ECO:0000256" key="10">
    <source>
        <dbReference type="ARBA" id="ARBA00042775"/>
    </source>
</evidence>
<keyword evidence="4 12" id="KW-0812">Transmembrane</keyword>
<dbReference type="SUPFAM" id="SSF54534">
    <property type="entry name" value="FKBP-like"/>
    <property type="match status" value="1"/>
</dbReference>
<dbReference type="PROSITE" id="PS50198">
    <property type="entry name" value="PPIC_PPIASE_2"/>
    <property type="match status" value="1"/>
</dbReference>
<dbReference type="Gene3D" id="1.10.4030.10">
    <property type="entry name" value="Porin chaperone SurA, peptide-binding domain"/>
    <property type="match status" value="1"/>
</dbReference>
<evidence type="ECO:0000256" key="7">
    <source>
        <dbReference type="ARBA" id="ARBA00023186"/>
    </source>
</evidence>
<feature type="transmembrane region" description="Helical" evidence="12">
    <location>
        <begin position="12"/>
        <end position="34"/>
    </location>
</feature>
<dbReference type="OrthoDB" id="9812372at2"/>
<evidence type="ECO:0000256" key="12">
    <source>
        <dbReference type="SAM" id="Phobius"/>
    </source>
</evidence>
<evidence type="ECO:0000313" key="15">
    <source>
        <dbReference type="Proteomes" id="UP000235861"/>
    </source>
</evidence>
<keyword evidence="11 14" id="KW-0413">Isomerase</keyword>
<dbReference type="EMBL" id="PGGC01000034">
    <property type="protein sequence ID" value="PJG60106.1"/>
    <property type="molecule type" value="Genomic_DNA"/>
</dbReference>
<comment type="caution">
    <text evidence="14">The sequence shown here is derived from an EMBL/GenBank/DDBJ whole genome shotgun (WGS) entry which is preliminary data.</text>
</comment>
<evidence type="ECO:0000259" key="13">
    <source>
        <dbReference type="PROSITE" id="PS50198"/>
    </source>
</evidence>
<evidence type="ECO:0000256" key="4">
    <source>
        <dbReference type="ARBA" id="ARBA00022692"/>
    </source>
</evidence>
<dbReference type="GO" id="GO:0003755">
    <property type="term" value="F:peptidyl-prolyl cis-trans isomerase activity"/>
    <property type="evidence" value="ECO:0007669"/>
    <property type="project" value="UniProtKB-KW"/>
</dbReference>
<evidence type="ECO:0000256" key="2">
    <source>
        <dbReference type="ARBA" id="ARBA00022475"/>
    </source>
</evidence>
<feature type="domain" description="PpiC" evidence="13">
    <location>
        <begin position="268"/>
        <end position="364"/>
    </location>
</feature>
<organism evidence="14 15">
    <name type="scientific">Aeromonas cavernicola</name>
    <dbReference type="NCBI Taxonomy" id="1006623"/>
    <lineage>
        <taxon>Bacteria</taxon>
        <taxon>Pseudomonadati</taxon>
        <taxon>Pseudomonadota</taxon>
        <taxon>Gammaproteobacteria</taxon>
        <taxon>Aeromonadales</taxon>
        <taxon>Aeromonadaceae</taxon>
        <taxon>Aeromonas</taxon>
    </lineage>
</organism>
<dbReference type="Pfam" id="PF13624">
    <property type="entry name" value="SurA_N_3"/>
    <property type="match status" value="1"/>
</dbReference>
<dbReference type="InterPro" id="IPR052029">
    <property type="entry name" value="PpiD_chaperone"/>
</dbReference>
<protein>
    <recommendedName>
        <fullName evidence="9">Periplasmic chaperone PpiD</fullName>
    </recommendedName>
    <alternativeName>
        <fullName evidence="10">Periplasmic folding chaperone</fullName>
    </alternativeName>
</protein>
<comment type="subcellular location">
    <subcellularLocation>
        <location evidence="1">Cell inner membrane</location>
        <topology evidence="1">Single-pass type II membrane protein</topology>
        <orientation evidence="1">Periplasmic side</orientation>
    </subcellularLocation>
</comment>
<accession>A0A2H9U7T7</accession>
<evidence type="ECO:0000256" key="11">
    <source>
        <dbReference type="PROSITE-ProRule" id="PRU00278"/>
    </source>
</evidence>
<evidence type="ECO:0000256" key="9">
    <source>
        <dbReference type="ARBA" id="ARBA00040743"/>
    </source>
</evidence>
<dbReference type="PANTHER" id="PTHR47529">
    <property type="entry name" value="PEPTIDYL-PROLYL CIS-TRANS ISOMERASE D"/>
    <property type="match status" value="1"/>
</dbReference>
<gene>
    <name evidence="14" type="ORF">CUC53_03805</name>
</gene>
<sequence>MLDKLREGAQGKVAKVILVLIILSFALAGVGSYLNGPARTAPATVNGTDISAVDLENAYRNERTRMESQMGAAFAQLAANPEYMKQFRRSVLDSLIDQALLDNKARELGLRVSDEQIKQAIVAMPEFAENGKFSNERYLQLVRRAGLSPEMFRDSMRQDMVRQQLVSALLGTDFALKGEVEQLDQLYNQTRDIRLVRLAAANYMADIQVADSELEQYYKSNSTRFMKDEEVKIDYLLLDAANLSRDIKVTEQDAQDYYDQHQDLFQRVERRQVAHILIGKDQKEAEQKAQALLTKLKAGDDFAALAKSDSADTFSAKKGGELEWFEKGVMDPAFEQAAFALAKTGDLSGVVKSPFGFHIIKLLAVEPAKTKPFADVKDETISRLQADKAKELFFAEQQKLADNSFENPDSLDLTADAMGMKVQSSDYFTQATAPAPLNDPKVLSAAFSEELRENMTNSDVIELAEGKALVLHITGHHPKAVKSLAEVKEQMIAAIKHDKASEVARGKAQMLLDKLKVGEQIESDLTALGVKIETRRGVTRFTQELDQNLVAKVFALPQPQADKPSMSLVSEVNGDRLVVALDKVNTPKEPSPMAAMLQSQLGQGKAQADYKALVAELRKTADIEYFTAVEATVE</sequence>
<evidence type="ECO:0000256" key="8">
    <source>
        <dbReference type="ARBA" id="ARBA00038408"/>
    </source>
</evidence>
<dbReference type="GO" id="GO:0005886">
    <property type="term" value="C:plasma membrane"/>
    <property type="evidence" value="ECO:0007669"/>
    <property type="project" value="UniProtKB-SubCell"/>
</dbReference>
<evidence type="ECO:0000313" key="14">
    <source>
        <dbReference type="EMBL" id="PJG60106.1"/>
    </source>
</evidence>
<dbReference type="AlphaFoldDB" id="A0A2H9U7T7"/>
<dbReference type="InterPro" id="IPR027304">
    <property type="entry name" value="Trigger_fact/SurA_dom_sf"/>
</dbReference>
<proteinExistence type="inferred from homology"/>
<keyword evidence="11" id="KW-0697">Rotamase</keyword>
<evidence type="ECO:0000256" key="6">
    <source>
        <dbReference type="ARBA" id="ARBA00023136"/>
    </source>
</evidence>
<keyword evidence="15" id="KW-1185">Reference proteome</keyword>
<evidence type="ECO:0000256" key="1">
    <source>
        <dbReference type="ARBA" id="ARBA00004382"/>
    </source>
</evidence>